<reference evidence="2 3" key="1">
    <citation type="journal article" date="2019" name="Int. J. Syst. Evol. Microbiol.">
        <title>The Global Catalogue of Microorganisms (GCM) 10K type strain sequencing project: providing services to taxonomists for standard genome sequencing and annotation.</title>
        <authorList>
            <consortium name="The Broad Institute Genomics Platform"/>
            <consortium name="The Broad Institute Genome Sequencing Center for Infectious Disease"/>
            <person name="Wu L."/>
            <person name="Ma J."/>
        </authorList>
    </citation>
    <scope>NUCLEOTIDE SEQUENCE [LARGE SCALE GENOMIC DNA]</scope>
    <source>
        <strain evidence="2 3">JCM 12662</strain>
    </source>
</reference>
<protein>
    <submittedName>
        <fullName evidence="2">Aldo/keto reductase</fullName>
    </submittedName>
</protein>
<dbReference type="PANTHER" id="PTHR43638:SF3">
    <property type="entry name" value="ALDEHYDE REDUCTASE"/>
    <property type="match status" value="1"/>
</dbReference>
<dbReference type="EMBL" id="BAAACW010000167">
    <property type="protein sequence ID" value="GAA0372547.1"/>
    <property type="molecule type" value="Genomic_DNA"/>
</dbReference>
<accession>A0ABN0XTP5</accession>
<dbReference type="PRINTS" id="PR00069">
    <property type="entry name" value="ALDKETRDTASE"/>
</dbReference>
<comment type="caution">
    <text evidence="2">The sequence shown here is derived from an EMBL/GenBank/DDBJ whole genome shotgun (WGS) entry which is preliminary data.</text>
</comment>
<dbReference type="InterPro" id="IPR023210">
    <property type="entry name" value="NADP_OxRdtase_dom"/>
</dbReference>
<organism evidence="2 3">
    <name type="scientific">Alkalibacterium iburiense</name>
    <dbReference type="NCBI Taxonomy" id="290589"/>
    <lineage>
        <taxon>Bacteria</taxon>
        <taxon>Bacillati</taxon>
        <taxon>Bacillota</taxon>
        <taxon>Bacilli</taxon>
        <taxon>Lactobacillales</taxon>
        <taxon>Carnobacteriaceae</taxon>
        <taxon>Alkalibacterium</taxon>
    </lineage>
</organism>
<dbReference type="Pfam" id="PF00248">
    <property type="entry name" value="Aldo_ket_red"/>
    <property type="match status" value="1"/>
</dbReference>
<name>A0ABN0XTP5_9LACT</name>
<dbReference type="PIRSF" id="PIRSF000097">
    <property type="entry name" value="AKR"/>
    <property type="match status" value="1"/>
</dbReference>
<proteinExistence type="predicted"/>
<dbReference type="PANTHER" id="PTHR43638">
    <property type="entry name" value="OXIDOREDUCTASE, ALDO/KETO REDUCTASE FAMILY PROTEIN"/>
    <property type="match status" value="1"/>
</dbReference>
<evidence type="ECO:0000259" key="1">
    <source>
        <dbReference type="Pfam" id="PF00248"/>
    </source>
</evidence>
<dbReference type="RefSeq" id="WP_343757114.1">
    <property type="nucleotide sequence ID" value="NZ_BAAACW010000167.1"/>
</dbReference>
<gene>
    <name evidence="2" type="ORF">GCM10008932_24810</name>
</gene>
<evidence type="ECO:0000313" key="3">
    <source>
        <dbReference type="Proteomes" id="UP001501166"/>
    </source>
</evidence>
<feature type="domain" description="NADP-dependent oxidoreductase" evidence="1">
    <location>
        <begin position="16"/>
        <end position="271"/>
    </location>
</feature>
<dbReference type="Proteomes" id="UP001501166">
    <property type="component" value="Unassembled WGS sequence"/>
</dbReference>
<dbReference type="Gene3D" id="3.20.20.100">
    <property type="entry name" value="NADP-dependent oxidoreductase domain"/>
    <property type="match status" value="1"/>
</dbReference>
<dbReference type="InterPro" id="IPR020471">
    <property type="entry name" value="AKR"/>
</dbReference>
<sequence length="285" mass="32626">MKQTIAFPDGREVLNLGQGTYRMGEEFKKKQQEIEALRTGIENGLTLIDTAEMYSEGRSEEIVGEAIQPYKRDDLFIVSKVLPMNAGEQHIHQSIDGTLKRLGVDELDLYLLHWRGHIPLQETVDVMEELKWKGKIKGWGVSNFDLEDIQELLSLRNGLNCQTNQLLYHLASRGIEFVLTDYLKESRIPIMAYCPIIGQEPDKKEMVHQSPTINRMAQKYNLSVVKLLLAFVTQQENMIAIPKAASRDHVLQNADVLQVELDDEDIRILNEAFPVPDKRMPLKTK</sequence>
<evidence type="ECO:0000313" key="2">
    <source>
        <dbReference type="EMBL" id="GAA0372547.1"/>
    </source>
</evidence>
<keyword evidence="3" id="KW-1185">Reference proteome</keyword>
<dbReference type="InterPro" id="IPR036812">
    <property type="entry name" value="NAD(P)_OxRdtase_dom_sf"/>
</dbReference>
<dbReference type="SUPFAM" id="SSF51430">
    <property type="entry name" value="NAD(P)-linked oxidoreductase"/>
    <property type="match status" value="1"/>
</dbReference>